<sequence>MTRRVAAAAAALVSTGVLALSGCGVLDGTETIGVAMPTESSERWITDGETLADGLEGAGYEVDLRYAGDDIAQYRQADQVQEMIDDGVELLIVAAVDGAGLVDQLAAAEAAGIPVIAYDRLLLDSEHVDHYVTFDNYGVGVAQAQALLRGLGVVDADGAPTGDGGPYNIELFAGSLDDNNALIFWEGAMDTLRPYLDDGTLRVPSGQTEVAFAETYRWSEDTARDRMGSLLSQYYDDGTELHGVLSPYDGISRGVIAALGLWGIGPTLDEGLPVVTGQDAEAGSVQLMRQDMQHSTIFKDTRVLADRAVDAALAYLDGGEPEVTDTTTYDNRVKVVPTYTLDIETVYRRDIEEVLVASGYLTEEEISAG</sequence>
<reference evidence="5" key="2">
    <citation type="submission" date="2024-02" db="EMBL/GenBank/DDBJ databases">
        <authorList>
            <person name="Prathaban M."/>
            <person name="Mythili R."/>
            <person name="Sharmila Devi N."/>
            <person name="Sobanaa M."/>
            <person name="Prathiviraj R."/>
            <person name="Selvin J."/>
        </authorList>
    </citation>
    <scope>NUCLEOTIDE SEQUENCE</scope>
    <source>
        <strain evidence="5">MP1014</strain>
    </source>
</reference>
<dbReference type="InterPro" id="IPR050555">
    <property type="entry name" value="Bact_Solute-Bind_Prot2"/>
</dbReference>
<dbReference type="InterPro" id="IPR028082">
    <property type="entry name" value="Peripla_BP_I"/>
</dbReference>
<reference evidence="5" key="1">
    <citation type="journal article" date="2024" name="Antonie Van Leeuwenhoek">
        <title>Isoptericola haloaureus sp. nov., a dimorphic actinobacterium isolated from mangrove sediments of southeast India, implicating biosaline agricultural significance through nitrogen fixation and salt tolerance genes.</title>
        <authorList>
            <person name="Prathaban M."/>
            <person name="Prathiviraj R."/>
            <person name="Ravichandran M."/>
            <person name="Natarajan S.D."/>
            <person name="Sobanaa M."/>
            <person name="Hari Krishna Kumar S."/>
            <person name="Chandrasekar V."/>
            <person name="Selvin J."/>
        </authorList>
    </citation>
    <scope>NUCLEOTIDE SEQUENCE</scope>
    <source>
        <strain evidence="5">MP1014</strain>
    </source>
</reference>
<dbReference type="Pfam" id="PF13407">
    <property type="entry name" value="Peripla_BP_4"/>
    <property type="match status" value="1"/>
</dbReference>
<dbReference type="RefSeq" id="WP_332902401.1">
    <property type="nucleotide sequence ID" value="NZ_JBAGLP010000118.1"/>
</dbReference>
<protein>
    <submittedName>
        <fullName evidence="5">Sugar-binding protein</fullName>
    </submittedName>
</protein>
<evidence type="ECO:0000256" key="3">
    <source>
        <dbReference type="SAM" id="SignalP"/>
    </source>
</evidence>
<feature type="signal peptide" evidence="3">
    <location>
        <begin position="1"/>
        <end position="19"/>
    </location>
</feature>
<dbReference type="SUPFAM" id="SSF53822">
    <property type="entry name" value="Periplasmic binding protein-like I"/>
    <property type="match status" value="1"/>
</dbReference>
<evidence type="ECO:0000256" key="2">
    <source>
        <dbReference type="ARBA" id="ARBA00022729"/>
    </source>
</evidence>
<dbReference type="Proteomes" id="UP001310387">
    <property type="component" value="Unassembled WGS sequence"/>
</dbReference>
<organism evidence="5 6">
    <name type="scientific">Isoptericola haloaureus</name>
    <dbReference type="NCBI Taxonomy" id="1542902"/>
    <lineage>
        <taxon>Bacteria</taxon>
        <taxon>Bacillati</taxon>
        <taxon>Actinomycetota</taxon>
        <taxon>Actinomycetes</taxon>
        <taxon>Micrococcales</taxon>
        <taxon>Promicromonosporaceae</taxon>
        <taxon>Isoptericola</taxon>
    </lineage>
</organism>
<dbReference type="PANTHER" id="PTHR30036:SF1">
    <property type="entry name" value="D-XYLOSE-BINDING PERIPLASMIC PROTEIN"/>
    <property type="match status" value="1"/>
</dbReference>
<feature type="chain" id="PRO_5047496099" evidence="3">
    <location>
        <begin position="20"/>
        <end position="369"/>
    </location>
</feature>
<gene>
    <name evidence="5" type="ORF">V5O49_11775</name>
</gene>
<keyword evidence="2 3" id="KW-0732">Signal</keyword>
<comment type="caution">
    <text evidence="5">The sequence shown here is derived from an EMBL/GenBank/DDBJ whole genome shotgun (WGS) entry which is preliminary data.</text>
</comment>
<feature type="domain" description="Periplasmic binding protein" evidence="4">
    <location>
        <begin position="32"/>
        <end position="319"/>
    </location>
</feature>
<dbReference type="PANTHER" id="PTHR30036">
    <property type="entry name" value="D-XYLOSE-BINDING PERIPLASMIC PROTEIN"/>
    <property type="match status" value="1"/>
</dbReference>
<dbReference type="CDD" id="cd19994">
    <property type="entry name" value="PBP1_ChvE"/>
    <property type="match status" value="1"/>
</dbReference>
<name>A0ABU7Z8G0_9MICO</name>
<evidence type="ECO:0000313" key="6">
    <source>
        <dbReference type="Proteomes" id="UP001310387"/>
    </source>
</evidence>
<accession>A0ABU7Z8G0</accession>
<dbReference type="Gene3D" id="3.40.50.2300">
    <property type="match status" value="2"/>
</dbReference>
<keyword evidence="6" id="KW-1185">Reference proteome</keyword>
<dbReference type="InterPro" id="IPR025997">
    <property type="entry name" value="SBP_2_dom"/>
</dbReference>
<evidence type="ECO:0000256" key="1">
    <source>
        <dbReference type="ARBA" id="ARBA00004196"/>
    </source>
</evidence>
<evidence type="ECO:0000259" key="4">
    <source>
        <dbReference type="Pfam" id="PF13407"/>
    </source>
</evidence>
<comment type="subcellular location">
    <subcellularLocation>
        <location evidence="1">Cell envelope</location>
    </subcellularLocation>
</comment>
<evidence type="ECO:0000313" key="5">
    <source>
        <dbReference type="EMBL" id="MEG3615804.1"/>
    </source>
</evidence>
<dbReference type="PROSITE" id="PS51257">
    <property type="entry name" value="PROKAR_LIPOPROTEIN"/>
    <property type="match status" value="1"/>
</dbReference>
<proteinExistence type="predicted"/>
<dbReference type="EMBL" id="JBAGLP010000118">
    <property type="protein sequence ID" value="MEG3615804.1"/>
    <property type="molecule type" value="Genomic_DNA"/>
</dbReference>